<evidence type="ECO:0000313" key="3">
    <source>
        <dbReference type="Proteomes" id="UP000694402"/>
    </source>
</evidence>
<feature type="region of interest" description="Disordered" evidence="1">
    <location>
        <begin position="1"/>
        <end position="23"/>
    </location>
</feature>
<feature type="compositionally biased region" description="Basic and acidic residues" evidence="1">
    <location>
        <begin position="9"/>
        <end position="23"/>
    </location>
</feature>
<accession>A0A8C8DCU2</accession>
<dbReference type="Ensembl" id="ENSOTST00005025868.2">
    <property type="protein sequence ID" value="ENSOTSP00005023895.1"/>
    <property type="gene ID" value="ENSOTSG00005011336.2"/>
</dbReference>
<proteinExistence type="predicted"/>
<dbReference type="GeneTree" id="ENSGT01030000234915"/>
<name>A0A8C8DCU2_ONCTS</name>
<protein>
    <submittedName>
        <fullName evidence="2">Uncharacterized protein</fullName>
    </submittedName>
</protein>
<organism evidence="2 3">
    <name type="scientific">Oncorhynchus tshawytscha</name>
    <name type="common">Chinook salmon</name>
    <name type="synonym">Salmo tshawytscha</name>
    <dbReference type="NCBI Taxonomy" id="74940"/>
    <lineage>
        <taxon>Eukaryota</taxon>
        <taxon>Metazoa</taxon>
        <taxon>Chordata</taxon>
        <taxon>Craniata</taxon>
        <taxon>Vertebrata</taxon>
        <taxon>Euteleostomi</taxon>
        <taxon>Actinopterygii</taxon>
        <taxon>Neopterygii</taxon>
        <taxon>Teleostei</taxon>
        <taxon>Protacanthopterygii</taxon>
        <taxon>Salmoniformes</taxon>
        <taxon>Salmonidae</taxon>
        <taxon>Salmoninae</taxon>
        <taxon>Oncorhynchus</taxon>
    </lineage>
</organism>
<reference evidence="2" key="2">
    <citation type="submission" date="2025-09" db="UniProtKB">
        <authorList>
            <consortium name="Ensembl"/>
        </authorList>
    </citation>
    <scope>IDENTIFICATION</scope>
</reference>
<feature type="region of interest" description="Disordered" evidence="1">
    <location>
        <begin position="58"/>
        <end position="78"/>
    </location>
</feature>
<evidence type="ECO:0000313" key="2">
    <source>
        <dbReference type="Ensembl" id="ENSOTSP00005023895.1"/>
    </source>
</evidence>
<evidence type="ECO:0000256" key="1">
    <source>
        <dbReference type="SAM" id="MobiDB-lite"/>
    </source>
</evidence>
<reference evidence="2" key="1">
    <citation type="submission" date="2025-08" db="UniProtKB">
        <authorList>
            <consortium name="Ensembl"/>
        </authorList>
    </citation>
    <scope>IDENTIFICATION</scope>
</reference>
<dbReference type="AlphaFoldDB" id="A0A8C8DCU2"/>
<keyword evidence="3" id="KW-1185">Reference proteome</keyword>
<sequence length="118" mass="13056">VHGHQQGRCRHEDQLQAPETDVRHREEVVVADVLTARLLGVADEVRLLVSPHALCSQYQDGDTEDEEDRQPDLPQAGGVFVHPAQLGVQSPPTHLYSSFGLDHLENTTMETVQINVSS</sequence>
<dbReference type="Proteomes" id="UP000694402">
    <property type="component" value="Unassembled WGS sequence"/>
</dbReference>